<dbReference type="InterPro" id="IPR019854">
    <property type="entry name" value="Motility-assoc_prot_GldC"/>
</dbReference>
<dbReference type="Pfam" id="PF19937">
    <property type="entry name" value="GldC-like"/>
    <property type="match status" value="1"/>
</dbReference>
<sequence length="111" mass="12610">MKKSEINFKIQLDEHNVPETIQWDATDKPGGLDHTKAITIGIWDDVEKNTMRLDLWTKEMPIDEMKMFYIDALSGMAQSILSATGDEKMANSITSLCDTLGKELKKSFKEN</sequence>
<dbReference type="EMBL" id="UOES01000405">
    <property type="protein sequence ID" value="VAW28453.1"/>
    <property type="molecule type" value="Genomic_DNA"/>
</dbReference>
<reference evidence="1" key="1">
    <citation type="submission" date="2018-06" db="EMBL/GenBank/DDBJ databases">
        <authorList>
            <person name="Zhirakovskaya E."/>
        </authorList>
    </citation>
    <scope>NUCLEOTIDE SEQUENCE</scope>
</reference>
<dbReference type="NCBIfam" id="TIGR03515">
    <property type="entry name" value="GldC"/>
    <property type="match status" value="1"/>
</dbReference>
<name>A0A3B0UJE6_9ZZZZ</name>
<gene>
    <name evidence="1" type="ORF">MNBD_BACTEROID06-1628</name>
</gene>
<proteinExistence type="predicted"/>
<evidence type="ECO:0000313" key="1">
    <source>
        <dbReference type="EMBL" id="VAW28453.1"/>
    </source>
</evidence>
<accession>A0A3B0UJE6</accession>
<protein>
    <submittedName>
        <fullName evidence="1">GldC</fullName>
    </submittedName>
</protein>
<organism evidence="1">
    <name type="scientific">hydrothermal vent metagenome</name>
    <dbReference type="NCBI Taxonomy" id="652676"/>
    <lineage>
        <taxon>unclassified sequences</taxon>
        <taxon>metagenomes</taxon>
        <taxon>ecological metagenomes</taxon>
    </lineage>
</organism>
<dbReference type="AlphaFoldDB" id="A0A3B0UJE6"/>